<keyword evidence="5" id="KW-0653">Protein transport</keyword>
<dbReference type="GO" id="GO:0005744">
    <property type="term" value="C:TIM23 mitochondrial import inner membrane translocase complex"/>
    <property type="evidence" value="ECO:0000318"/>
    <property type="project" value="GO_Central"/>
</dbReference>
<dbReference type="OMA" id="GACNDSK"/>
<proteinExistence type="inferred from homology"/>
<dbReference type="PANTHER" id="PTHR12388">
    <property type="entry name" value="MITOCHONDRIA ASSOCIATED GRANULOCYTE MACROPHAGE CSF SIGNALING MOLECULE"/>
    <property type="match status" value="1"/>
</dbReference>
<dbReference type="PANTHER" id="PTHR12388:SF0">
    <property type="entry name" value="MITOCHONDRIAL IMPORT INNER MEMBRANE TRANSLOCASE SUBUNIT TIM16"/>
    <property type="match status" value="1"/>
</dbReference>
<dbReference type="Proteomes" id="UP000007266">
    <property type="component" value="Linkage group 2"/>
</dbReference>
<dbReference type="InterPro" id="IPR036869">
    <property type="entry name" value="J_dom_sf"/>
</dbReference>
<keyword evidence="3" id="KW-0813">Transport</keyword>
<evidence type="ECO:0000256" key="7">
    <source>
        <dbReference type="ARBA" id="ARBA00023128"/>
    </source>
</evidence>
<comment type="similarity">
    <text evidence="2">Belongs to the TIM16/PAM16 family.</text>
</comment>
<name>D6WAV6_TRICA</name>
<evidence type="ECO:0000256" key="5">
    <source>
        <dbReference type="ARBA" id="ARBA00022927"/>
    </source>
</evidence>
<organism evidence="9 10">
    <name type="scientific">Tribolium castaneum</name>
    <name type="common">Red flour beetle</name>
    <dbReference type="NCBI Taxonomy" id="7070"/>
    <lineage>
        <taxon>Eukaryota</taxon>
        <taxon>Metazoa</taxon>
        <taxon>Ecdysozoa</taxon>
        <taxon>Arthropoda</taxon>
        <taxon>Hexapoda</taxon>
        <taxon>Insecta</taxon>
        <taxon>Pterygota</taxon>
        <taxon>Neoptera</taxon>
        <taxon>Endopterygota</taxon>
        <taxon>Coleoptera</taxon>
        <taxon>Polyphaga</taxon>
        <taxon>Cucujiformia</taxon>
        <taxon>Tenebrionidae</taxon>
        <taxon>Tenebrionidae incertae sedis</taxon>
        <taxon>Tribolium</taxon>
    </lineage>
</organism>
<comment type="subcellular location">
    <subcellularLocation>
        <location evidence="1">Mitochondrion inner membrane</location>
        <topology evidence="1">Peripheral membrane protein</topology>
        <orientation evidence="1">Matrix side</orientation>
    </subcellularLocation>
</comment>
<evidence type="ECO:0000256" key="6">
    <source>
        <dbReference type="ARBA" id="ARBA00023010"/>
    </source>
</evidence>
<keyword evidence="6" id="KW-0811">Translocation</keyword>
<evidence type="ECO:0000256" key="3">
    <source>
        <dbReference type="ARBA" id="ARBA00022448"/>
    </source>
</evidence>
<evidence type="ECO:0000313" key="10">
    <source>
        <dbReference type="Proteomes" id="UP000007266"/>
    </source>
</evidence>
<gene>
    <name evidence="9" type="primary">AUGUSTUS-3.0.2_00333</name>
    <name evidence="9" type="ORF">TcasGA2_TC000333</name>
</gene>
<dbReference type="GO" id="GO:0030150">
    <property type="term" value="P:protein import into mitochondrial matrix"/>
    <property type="evidence" value="ECO:0000318"/>
    <property type="project" value="GO_Central"/>
</dbReference>
<evidence type="ECO:0000256" key="2">
    <source>
        <dbReference type="ARBA" id="ARBA00008817"/>
    </source>
</evidence>
<dbReference type="Pfam" id="PF03656">
    <property type="entry name" value="Pam16"/>
    <property type="match status" value="1"/>
</dbReference>
<sequence length="117" mass="13497">MSDSIVRVIYQGARIAYRALVKSIVEEIELSQQAAKIRYQHSQEQEFTRKDMTLAEAMQILNVEKVDSGEVEKRFKFLFEVNEKNNGGSFYLQSKVFRAKQRIDGEIKMLGACNDSK</sequence>
<dbReference type="Gene3D" id="1.10.287.110">
    <property type="entry name" value="DnaJ domain"/>
    <property type="match status" value="1"/>
</dbReference>
<reference evidence="9 10" key="1">
    <citation type="journal article" date="2008" name="Nature">
        <title>The genome of the model beetle and pest Tribolium castaneum.</title>
        <authorList>
            <consortium name="Tribolium Genome Sequencing Consortium"/>
            <person name="Richards S."/>
            <person name="Gibbs R.A."/>
            <person name="Weinstock G.M."/>
            <person name="Brown S.J."/>
            <person name="Denell R."/>
            <person name="Beeman R.W."/>
            <person name="Gibbs R."/>
            <person name="Beeman R.W."/>
            <person name="Brown S.J."/>
            <person name="Bucher G."/>
            <person name="Friedrich M."/>
            <person name="Grimmelikhuijzen C.J."/>
            <person name="Klingler M."/>
            <person name="Lorenzen M."/>
            <person name="Richards S."/>
            <person name="Roth S."/>
            <person name="Schroder R."/>
            <person name="Tautz D."/>
            <person name="Zdobnov E.M."/>
            <person name="Muzny D."/>
            <person name="Gibbs R.A."/>
            <person name="Weinstock G.M."/>
            <person name="Attaway T."/>
            <person name="Bell S."/>
            <person name="Buhay C.J."/>
            <person name="Chandrabose M.N."/>
            <person name="Chavez D."/>
            <person name="Clerk-Blankenburg K.P."/>
            <person name="Cree A."/>
            <person name="Dao M."/>
            <person name="Davis C."/>
            <person name="Chacko J."/>
            <person name="Dinh H."/>
            <person name="Dugan-Rocha S."/>
            <person name="Fowler G."/>
            <person name="Garner T.T."/>
            <person name="Garnes J."/>
            <person name="Gnirke A."/>
            <person name="Hawes A."/>
            <person name="Hernandez J."/>
            <person name="Hines S."/>
            <person name="Holder M."/>
            <person name="Hume J."/>
            <person name="Jhangiani S.N."/>
            <person name="Joshi V."/>
            <person name="Khan Z.M."/>
            <person name="Jackson L."/>
            <person name="Kovar C."/>
            <person name="Kowis A."/>
            <person name="Lee S."/>
            <person name="Lewis L.R."/>
            <person name="Margolis J."/>
            <person name="Morgan M."/>
            <person name="Nazareth L.V."/>
            <person name="Nguyen N."/>
            <person name="Okwuonu G."/>
            <person name="Parker D."/>
            <person name="Richards S."/>
            <person name="Ruiz S.J."/>
            <person name="Santibanez J."/>
            <person name="Savard J."/>
            <person name="Scherer S.E."/>
            <person name="Schneider B."/>
            <person name="Sodergren E."/>
            <person name="Tautz D."/>
            <person name="Vattahil S."/>
            <person name="Villasana D."/>
            <person name="White C.S."/>
            <person name="Wright R."/>
            <person name="Park Y."/>
            <person name="Beeman R.W."/>
            <person name="Lord J."/>
            <person name="Oppert B."/>
            <person name="Lorenzen M."/>
            <person name="Brown S."/>
            <person name="Wang L."/>
            <person name="Savard J."/>
            <person name="Tautz D."/>
            <person name="Richards S."/>
            <person name="Weinstock G."/>
            <person name="Gibbs R.A."/>
            <person name="Liu Y."/>
            <person name="Worley K."/>
            <person name="Weinstock G."/>
            <person name="Elsik C.G."/>
            <person name="Reese J.T."/>
            <person name="Elhaik E."/>
            <person name="Landan G."/>
            <person name="Graur D."/>
            <person name="Arensburger P."/>
            <person name="Atkinson P."/>
            <person name="Beeman R.W."/>
            <person name="Beidler J."/>
            <person name="Brown S.J."/>
            <person name="Demuth J.P."/>
            <person name="Drury D.W."/>
            <person name="Du Y.Z."/>
            <person name="Fujiwara H."/>
            <person name="Lorenzen M."/>
            <person name="Maselli V."/>
            <person name="Osanai M."/>
            <person name="Park Y."/>
            <person name="Robertson H.M."/>
            <person name="Tu Z."/>
            <person name="Wang J.J."/>
            <person name="Wang S."/>
            <person name="Richards S."/>
            <person name="Song H."/>
            <person name="Zhang L."/>
            <person name="Sodergren E."/>
            <person name="Werner D."/>
            <person name="Stanke M."/>
            <person name="Morgenstern B."/>
            <person name="Solovyev V."/>
            <person name="Kosarev P."/>
            <person name="Brown G."/>
            <person name="Chen H.C."/>
            <person name="Ermolaeva O."/>
            <person name="Hlavina W."/>
            <person name="Kapustin Y."/>
            <person name="Kiryutin B."/>
            <person name="Kitts P."/>
            <person name="Maglott D."/>
            <person name="Pruitt K."/>
            <person name="Sapojnikov V."/>
            <person name="Souvorov A."/>
            <person name="Mackey A.J."/>
            <person name="Waterhouse R.M."/>
            <person name="Wyder S."/>
            <person name="Zdobnov E.M."/>
            <person name="Zdobnov E.M."/>
            <person name="Wyder S."/>
            <person name="Kriventseva E.V."/>
            <person name="Kadowaki T."/>
            <person name="Bork P."/>
            <person name="Aranda M."/>
            <person name="Bao R."/>
            <person name="Beermann A."/>
            <person name="Berns N."/>
            <person name="Bolognesi R."/>
            <person name="Bonneton F."/>
            <person name="Bopp D."/>
            <person name="Brown S.J."/>
            <person name="Bucher G."/>
            <person name="Butts T."/>
            <person name="Chaumot A."/>
            <person name="Denell R.E."/>
            <person name="Ferrier D.E."/>
            <person name="Friedrich M."/>
            <person name="Gordon C.M."/>
            <person name="Jindra M."/>
            <person name="Klingler M."/>
            <person name="Lan Q."/>
            <person name="Lattorff H.M."/>
            <person name="Laudet V."/>
            <person name="von Levetsow C."/>
            <person name="Liu Z."/>
            <person name="Lutz R."/>
            <person name="Lynch J.A."/>
            <person name="da Fonseca R.N."/>
            <person name="Posnien N."/>
            <person name="Reuter R."/>
            <person name="Roth S."/>
            <person name="Savard J."/>
            <person name="Schinko J.B."/>
            <person name="Schmitt C."/>
            <person name="Schoppmeier M."/>
            <person name="Schroder R."/>
            <person name="Shippy T.D."/>
            <person name="Simonnet F."/>
            <person name="Marques-Souza H."/>
            <person name="Tautz D."/>
            <person name="Tomoyasu Y."/>
            <person name="Trauner J."/>
            <person name="Van der Zee M."/>
            <person name="Vervoort M."/>
            <person name="Wittkopp N."/>
            <person name="Wimmer E.A."/>
            <person name="Yang X."/>
            <person name="Jones A.K."/>
            <person name="Sattelle D.B."/>
            <person name="Ebert P.R."/>
            <person name="Nelson D."/>
            <person name="Scott J.G."/>
            <person name="Beeman R.W."/>
            <person name="Muthukrishnan S."/>
            <person name="Kramer K.J."/>
            <person name="Arakane Y."/>
            <person name="Beeman R.W."/>
            <person name="Zhu Q."/>
            <person name="Hogenkamp D."/>
            <person name="Dixit R."/>
            <person name="Oppert B."/>
            <person name="Jiang H."/>
            <person name="Zou Z."/>
            <person name="Marshall J."/>
            <person name="Elpidina E."/>
            <person name="Vinokurov K."/>
            <person name="Oppert C."/>
            <person name="Zou Z."/>
            <person name="Evans J."/>
            <person name="Lu Z."/>
            <person name="Zhao P."/>
            <person name="Sumathipala N."/>
            <person name="Altincicek B."/>
            <person name="Vilcinskas A."/>
            <person name="Williams M."/>
            <person name="Hultmark D."/>
            <person name="Hetru C."/>
            <person name="Jiang H."/>
            <person name="Grimmelikhuijzen C.J."/>
            <person name="Hauser F."/>
            <person name="Cazzamali G."/>
            <person name="Williamson M."/>
            <person name="Park Y."/>
            <person name="Li B."/>
            <person name="Tanaka Y."/>
            <person name="Predel R."/>
            <person name="Neupert S."/>
            <person name="Schachtner J."/>
            <person name="Verleyen P."/>
            <person name="Raible F."/>
            <person name="Bork P."/>
            <person name="Friedrich M."/>
            <person name="Walden K.K."/>
            <person name="Robertson H.M."/>
            <person name="Angeli S."/>
            <person name="Foret S."/>
            <person name="Bucher G."/>
            <person name="Schuetz S."/>
            <person name="Maleszka R."/>
            <person name="Wimmer E.A."/>
            <person name="Beeman R.W."/>
            <person name="Lorenzen M."/>
            <person name="Tomoyasu Y."/>
            <person name="Miller S.C."/>
            <person name="Grossmann D."/>
            <person name="Bucher G."/>
        </authorList>
    </citation>
    <scope>NUCLEOTIDE SEQUENCE [LARGE SCALE GENOMIC DNA]</scope>
    <source>
        <strain evidence="9 10">Georgia GA2</strain>
    </source>
</reference>
<dbReference type="HOGENOM" id="CLU_101461_3_0_1"/>
<dbReference type="eggNOG" id="KOG3442">
    <property type="taxonomic scope" value="Eukaryota"/>
</dbReference>
<evidence type="ECO:0000256" key="1">
    <source>
        <dbReference type="ARBA" id="ARBA00004443"/>
    </source>
</evidence>
<accession>D6WAV6</accession>
<keyword evidence="4" id="KW-0999">Mitochondrion inner membrane</keyword>
<dbReference type="InterPro" id="IPR005341">
    <property type="entry name" value="Tim16"/>
</dbReference>
<keyword evidence="7" id="KW-0496">Mitochondrion</keyword>
<dbReference type="PhylomeDB" id="D6WAV6"/>
<dbReference type="FunFam" id="1.10.287.110:FF:000006">
    <property type="entry name" value="Import inner membrane translocase subunit TIM16"/>
    <property type="match status" value="1"/>
</dbReference>
<dbReference type="AlphaFoldDB" id="D6WAV6"/>
<evidence type="ECO:0000256" key="4">
    <source>
        <dbReference type="ARBA" id="ARBA00022792"/>
    </source>
</evidence>
<reference evidence="9 10" key="2">
    <citation type="journal article" date="2010" name="Nucleic Acids Res.">
        <title>BeetleBase in 2010: revisions to provide comprehensive genomic information for Tribolium castaneum.</title>
        <authorList>
            <person name="Kim H.S."/>
            <person name="Murphy T."/>
            <person name="Xia J."/>
            <person name="Caragea D."/>
            <person name="Park Y."/>
            <person name="Beeman R.W."/>
            <person name="Lorenzen M.D."/>
            <person name="Butcher S."/>
            <person name="Manak J.R."/>
            <person name="Brown S.J."/>
        </authorList>
    </citation>
    <scope>GENOME REANNOTATION</scope>
    <source>
        <strain evidence="9 10">Georgia GA2</strain>
    </source>
</reference>
<evidence type="ECO:0000313" key="9">
    <source>
        <dbReference type="EMBL" id="EEZ97943.1"/>
    </source>
</evidence>
<keyword evidence="8" id="KW-0472">Membrane</keyword>
<dbReference type="STRING" id="7070.D6WAV6"/>
<protein>
    <submittedName>
        <fullName evidence="9">Mitochondrial import inner membrane translocase subunit Tim16-like Protein</fullName>
    </submittedName>
</protein>
<dbReference type="EMBL" id="KQ971312">
    <property type="protein sequence ID" value="EEZ97943.1"/>
    <property type="molecule type" value="Genomic_DNA"/>
</dbReference>
<keyword evidence="10" id="KW-1185">Reference proteome</keyword>
<evidence type="ECO:0000256" key="8">
    <source>
        <dbReference type="ARBA" id="ARBA00023136"/>
    </source>
</evidence>